<dbReference type="InterPro" id="IPR011051">
    <property type="entry name" value="RmlC_Cupin_sf"/>
</dbReference>
<dbReference type="Pfam" id="PF07385">
    <property type="entry name" value="Lyx_isomer"/>
    <property type="match status" value="1"/>
</dbReference>
<comment type="cofactor">
    <cofactor evidence="1">
        <name>Mn(2+)</name>
        <dbReference type="ChEBI" id="CHEBI:29035"/>
    </cofactor>
</comment>
<sequence>MSDNYKGKVKKYFEDSNIIFTDEEIENIEYADFGLNNIEVEGLNLIVYINENGYCAKEMALLPYQTCPEHMHPDSHDDLGKVETFRCRKGEVYLYIEGERNVSDIAEKIPNGKASYYTVFHEVKLLPGEQYTIPSNTKHWFQTSSRGAIISEFSTTSIDELDIFTDINVIR</sequence>
<dbReference type="CDD" id="cd20308">
    <property type="entry name" value="cupin_YdaE"/>
    <property type="match status" value="1"/>
</dbReference>
<dbReference type="OrthoDB" id="9781654at2"/>
<comment type="catalytic activity">
    <reaction evidence="6">
        <text>D-lyxose = D-xylulose</text>
        <dbReference type="Rhea" id="RHEA:14201"/>
        <dbReference type="ChEBI" id="CHEBI:16789"/>
        <dbReference type="ChEBI" id="CHEBI:17140"/>
        <dbReference type="EC" id="5.3.1.15"/>
    </reaction>
</comment>
<comment type="similarity">
    <text evidence="7">Belongs to the D-lyxose ketol-isomerase family.</text>
</comment>
<keyword evidence="5" id="KW-0119">Carbohydrate metabolism</keyword>
<dbReference type="SUPFAM" id="SSF51182">
    <property type="entry name" value="RmlC-like cupins"/>
    <property type="match status" value="1"/>
</dbReference>
<protein>
    <recommendedName>
        <fullName evidence="8">D-lyxose ketol-isomerase</fullName>
        <ecNumber evidence="8">5.3.1.15</ecNumber>
    </recommendedName>
</protein>
<evidence type="ECO:0000256" key="6">
    <source>
        <dbReference type="ARBA" id="ARBA00044907"/>
    </source>
</evidence>
<name>A0A2T4PR35_9STAP</name>
<proteinExistence type="inferred from homology"/>
<evidence type="ECO:0000256" key="5">
    <source>
        <dbReference type="ARBA" id="ARBA00023277"/>
    </source>
</evidence>
<evidence type="ECO:0000256" key="2">
    <source>
        <dbReference type="ARBA" id="ARBA00022723"/>
    </source>
</evidence>
<accession>A0A2T4PR35</accession>
<dbReference type="Proteomes" id="UP000241209">
    <property type="component" value="Unassembled WGS sequence"/>
</dbReference>
<evidence type="ECO:0000256" key="3">
    <source>
        <dbReference type="ARBA" id="ARBA00023211"/>
    </source>
</evidence>
<evidence type="ECO:0000313" key="9">
    <source>
        <dbReference type="EMBL" id="PTI28473.1"/>
    </source>
</evidence>
<dbReference type="EMBL" id="PZFK01000028">
    <property type="protein sequence ID" value="PTI28473.1"/>
    <property type="molecule type" value="Genomic_DNA"/>
</dbReference>
<gene>
    <name evidence="9" type="ORF">BU072_11510</name>
</gene>
<comment type="caution">
    <text evidence="9">The sequence shown here is derived from an EMBL/GenBank/DDBJ whole genome shotgun (WGS) entry which is preliminary data.</text>
</comment>
<dbReference type="AlphaFoldDB" id="A0A2T4PR35"/>
<dbReference type="GO" id="GO:0046872">
    <property type="term" value="F:metal ion binding"/>
    <property type="evidence" value="ECO:0007669"/>
    <property type="project" value="UniProtKB-KW"/>
</dbReference>
<dbReference type="RefSeq" id="WP_107557267.1">
    <property type="nucleotide sequence ID" value="NZ_PZFG01000038.1"/>
</dbReference>
<dbReference type="Gene3D" id="2.60.120.10">
    <property type="entry name" value="Jelly Rolls"/>
    <property type="match status" value="1"/>
</dbReference>
<reference evidence="9 10" key="1">
    <citation type="journal article" date="2016" name="Front. Microbiol.">
        <title>Comprehensive Phylogenetic Analysis of Bovine Non-aureus Staphylococci Species Based on Whole-Genome Sequencing.</title>
        <authorList>
            <person name="Naushad S."/>
            <person name="Barkema H.W."/>
            <person name="Luby C."/>
            <person name="Condas L.A."/>
            <person name="Nobrega D.B."/>
            <person name="Carson D.A."/>
            <person name="De Buck J."/>
        </authorList>
    </citation>
    <scope>NUCLEOTIDE SEQUENCE [LARGE SCALE GENOMIC DNA]</scope>
    <source>
        <strain evidence="9 10">SNUC 2204</strain>
    </source>
</reference>
<evidence type="ECO:0000313" key="10">
    <source>
        <dbReference type="Proteomes" id="UP000241209"/>
    </source>
</evidence>
<evidence type="ECO:0000256" key="7">
    <source>
        <dbReference type="ARBA" id="ARBA00044951"/>
    </source>
</evidence>
<dbReference type="InterPro" id="IPR010864">
    <property type="entry name" value="D-lyxose_isomer"/>
</dbReference>
<dbReference type="InterPro" id="IPR014710">
    <property type="entry name" value="RmlC-like_jellyroll"/>
</dbReference>
<evidence type="ECO:0000256" key="4">
    <source>
        <dbReference type="ARBA" id="ARBA00023235"/>
    </source>
</evidence>
<dbReference type="EC" id="5.3.1.15" evidence="8"/>
<keyword evidence="4 9" id="KW-0413">Isomerase</keyword>
<keyword evidence="2" id="KW-0479">Metal-binding</keyword>
<organism evidence="9 10">
    <name type="scientific">Mammaliicoccus vitulinus</name>
    <dbReference type="NCBI Taxonomy" id="71237"/>
    <lineage>
        <taxon>Bacteria</taxon>
        <taxon>Bacillati</taxon>
        <taxon>Bacillota</taxon>
        <taxon>Bacilli</taxon>
        <taxon>Bacillales</taxon>
        <taxon>Staphylococcaceae</taxon>
        <taxon>Mammaliicoccus</taxon>
    </lineage>
</organism>
<evidence type="ECO:0000256" key="8">
    <source>
        <dbReference type="ARBA" id="ARBA00044972"/>
    </source>
</evidence>
<evidence type="ECO:0000256" key="1">
    <source>
        <dbReference type="ARBA" id="ARBA00001936"/>
    </source>
</evidence>
<keyword evidence="3" id="KW-0464">Manganese</keyword>
<dbReference type="GO" id="GO:0047828">
    <property type="term" value="F:D-lyxose ketol-isomerase activity"/>
    <property type="evidence" value="ECO:0007669"/>
    <property type="project" value="UniProtKB-EC"/>
</dbReference>